<geneLocation type="plasmid" evidence="1 2">
    <name>pBS3d</name>
</geneLocation>
<evidence type="ECO:0000313" key="2">
    <source>
        <dbReference type="Proteomes" id="UP000540266"/>
    </source>
</evidence>
<protein>
    <submittedName>
        <fullName evidence="1">Uncharacterized protein</fullName>
    </submittedName>
</protein>
<evidence type="ECO:0000313" key="1">
    <source>
        <dbReference type="EMBL" id="QPK12567.1"/>
    </source>
</evidence>
<dbReference type="Proteomes" id="UP000540266">
    <property type="component" value="Plasmid pBS3d"/>
</dbReference>
<reference evidence="1 2" key="1">
    <citation type="submission" date="2020-11" db="EMBL/GenBank/DDBJ databases">
        <title>Indigenous Rhizobia Nodulating Common beans in Western Kenya.</title>
        <authorList>
            <person name="Wekesa C.S."/>
            <person name="Oelmueller R."/>
            <person name="Furch A.C."/>
        </authorList>
    </citation>
    <scope>NUCLEOTIDE SEQUENCE [LARGE SCALE GENOMIC DNA]</scope>
    <source>
        <strain evidence="2">BS3</strain>
        <plasmid evidence="1 2">pBS3d</plasmid>
    </source>
</reference>
<accession>A0A7X6F779</accession>
<name>A0A7X6F779_9HYPH</name>
<proteinExistence type="predicted"/>
<dbReference type="RefSeq" id="WP_167860764.1">
    <property type="nucleotide sequence ID" value="NZ_CP064935.1"/>
</dbReference>
<keyword evidence="1" id="KW-0614">Plasmid</keyword>
<gene>
    <name evidence="1" type="ORF">HER27_031750</name>
</gene>
<sequence>MSEDLIDPKNLIENAAPSSDGLQITRRAVLGVGVTGIGTALFQPALASISRYSFSAESTNFVIRDAYNTWELKSKRFGAKCRLSISSKESDIYIETTHAVLEGTDFFVDFIFTISRLRDETAEISCRSRQLGIDATIRLADWLSGKAHFESNGRTFSFSSLVNPEIRCLGRITSLDRDWIIRVGEGAIRSVNFPTIPTTFIEIGASRGRDVYGTTVKGPAVDHLHALAFTKGFSTRTIHLQNDQAFYPTVELGNKFATLTLAPSTTSQPCQLQATLDHTTVLALEIVGVSLLIDLQRENSSLRVMGLIDKQNSSLSRGDANFQVQSRSPNEVFSATISAIDEPRFHHEFNVVSSVLRMGGLISGYSSSSVPHDIWISTDGTIPAARSSDLVASNDFLSGLTNPFRVRSEIVCTVCNEPRGPDGLAYFATRLHRSGDLLDLRMEFYNFELDAKSTPGRLVPRDLPGPCLVIVVLAPQHVSEDAFLEGAGCDGETPGPSNAPIGAKSARPSRLVFEYPKALGALDLNGQSVLDFGAWEPRSSGLARHPNLIAAPQWNEPAIEAPRGLILQQGPGTRWRANVYDEEAPNRHVLFNIDLVSERTFDDQEPDLVRRARVVPVWSDAFIECGVIPSKTKLDFWRSLCRRINLGGSTAGAGCEILDPAAQGTAVTDSSALDVIQETTLRTIVRLSHDLTLCPEPPKANHMILTQLGAWTELDGYWPKTKARAAYTDMKSWRHRMTQGRTQFDKVERRGFLYPFGHRLTLIEETNRRQHELNGATYAVLKKKWYVVVEQSEIDLSPPRLLKGASDETFRMPFRNVRIVETSTPNLDPPAIQKITDTNACNTYFWGSLCGQQFLFNLKGTDWRGREIDFKAPLLFVNDVGLVSGDLDAQSSDLNASLATIYTDATRHIDGDTGKEIPRLSRSFADLSGQLVALQQGYQQGDTDFEVGRARFAGEGQLPPPTEGLEACELIVDQPTENTAFFYPVVEVAEARAPTLSKATAASGGTCWLFITDPVASGNSFEVVAVKHPATTSKAQTLQALISDANAGSYPDMRYRLPFDRDNDRTGGVSGPTPNIDAWSRIKGPLGIGNSASASLRGETVPPADVTMFHAGGLSPSDYFDLNARILGVIPLSEIVAALGLDATTPSLLDFFAKGGDVEDSIGYSYDWDTPLKEWDGGVLTFGPREAGQAKLVISGGVMIELAIPPKTYGAISGRIADFQVTLQVAGNGIRADFNQIALHAPLGEKISFDVDIEKVTFIGPLMEFVQKLKESLGLGNGFDIVLSATSVTAQLGPFELPGIGFGVFSMSQISFFAACDIYFKGNKPILFTFKFSTFDRPFTLAVAFLGGRGHFLIAIDTSGVQEISASLEFGATTEFNFGGFAHGNLFIMGGVFYSSKRLLLPSSKNPNVMVSETVISVQIYIRAGGSLSCFGFITVSLDVHLGLDIAKRGGSTVAYGTATLTFSVKIGFFKKSFSITFSKELPGSSSSEQADRLTASQTFQKVAEFQLSLSPASPDTVFSSHRDVAEGSGYEASPAQITDGSIYATPCDHEGATCGPDGLKAISKAQFRYYWHSFGENRKARY</sequence>
<organism evidence="1 2">
    <name type="scientific">Rhizobium phaseoli</name>
    <dbReference type="NCBI Taxonomy" id="396"/>
    <lineage>
        <taxon>Bacteria</taxon>
        <taxon>Pseudomonadati</taxon>
        <taxon>Pseudomonadota</taxon>
        <taxon>Alphaproteobacteria</taxon>
        <taxon>Hyphomicrobiales</taxon>
        <taxon>Rhizobiaceae</taxon>
        <taxon>Rhizobium/Agrobacterium group</taxon>
        <taxon>Rhizobium</taxon>
    </lineage>
</organism>
<dbReference type="EMBL" id="CP064935">
    <property type="protein sequence ID" value="QPK12567.1"/>
    <property type="molecule type" value="Genomic_DNA"/>
</dbReference>